<dbReference type="InterPro" id="IPR000182">
    <property type="entry name" value="GNAT_dom"/>
</dbReference>
<keyword evidence="6" id="KW-1185">Reference proteome</keyword>
<dbReference type="AlphaFoldDB" id="A0A4R6UIR6"/>
<evidence type="ECO:0000256" key="3">
    <source>
        <dbReference type="SAM" id="MobiDB-lite"/>
    </source>
</evidence>
<dbReference type="PROSITE" id="PS51186">
    <property type="entry name" value="GNAT"/>
    <property type="match status" value="1"/>
</dbReference>
<protein>
    <submittedName>
        <fullName evidence="5">Acetyltransferase (GNAT) family protein</fullName>
    </submittedName>
</protein>
<accession>A0A4R6UIR6</accession>
<dbReference type="Proteomes" id="UP000295375">
    <property type="component" value="Unassembled WGS sequence"/>
</dbReference>
<reference evidence="5 6" key="1">
    <citation type="submission" date="2019-03" db="EMBL/GenBank/DDBJ databases">
        <title>Genomic Encyclopedia of Type Strains, Phase IV (KMG-IV): sequencing the most valuable type-strain genomes for metagenomic binning, comparative biology and taxonomic classification.</title>
        <authorList>
            <person name="Goeker M."/>
        </authorList>
    </citation>
    <scope>NUCLEOTIDE SEQUENCE [LARGE SCALE GENOMIC DNA]</scope>
    <source>
        <strain evidence="5 6">DSM 103792</strain>
    </source>
</reference>
<name>A0A4R6UIR6_9GAMM</name>
<keyword evidence="2" id="KW-0012">Acyltransferase</keyword>
<dbReference type="GO" id="GO:0016747">
    <property type="term" value="F:acyltransferase activity, transferring groups other than amino-acyl groups"/>
    <property type="evidence" value="ECO:0007669"/>
    <property type="project" value="InterPro"/>
</dbReference>
<evidence type="ECO:0000259" key="4">
    <source>
        <dbReference type="PROSITE" id="PS51186"/>
    </source>
</evidence>
<dbReference type="EMBL" id="SNYM01000012">
    <property type="protein sequence ID" value="TDQ46788.1"/>
    <property type="molecule type" value="Genomic_DNA"/>
</dbReference>
<keyword evidence="1 5" id="KW-0808">Transferase</keyword>
<organism evidence="5 6">
    <name type="scientific">Permianibacter aggregans</name>
    <dbReference type="NCBI Taxonomy" id="1510150"/>
    <lineage>
        <taxon>Bacteria</taxon>
        <taxon>Pseudomonadati</taxon>
        <taxon>Pseudomonadota</taxon>
        <taxon>Gammaproteobacteria</taxon>
        <taxon>Pseudomonadales</taxon>
        <taxon>Pseudomonadaceae</taxon>
        <taxon>Permianibacter</taxon>
    </lineage>
</organism>
<sequence length="191" mass="21963">MTSVDVHYLQILSLATLKSKALPEKYQDRVQLIEAQRPQPELNRYLYAAVGGDWYWTDRLSWSYQQWLDAISGPNHRTFICYLDGTPAGYFELHKHPQADVEISYFGLLPDAYGLGLGGWLLTRCIQEAFDWGASKVWVHTCTLDHPAAMANYKARGMWHYHTEKEQRDTSQPSPGPWQGANRPRIEPPAR</sequence>
<evidence type="ECO:0000256" key="1">
    <source>
        <dbReference type="ARBA" id="ARBA00022679"/>
    </source>
</evidence>
<feature type="region of interest" description="Disordered" evidence="3">
    <location>
        <begin position="164"/>
        <end position="191"/>
    </location>
</feature>
<comment type="caution">
    <text evidence="5">The sequence shown here is derived from an EMBL/GenBank/DDBJ whole genome shotgun (WGS) entry which is preliminary data.</text>
</comment>
<dbReference type="InterPro" id="IPR016181">
    <property type="entry name" value="Acyl_CoA_acyltransferase"/>
</dbReference>
<proteinExistence type="predicted"/>
<dbReference type="SUPFAM" id="SSF55729">
    <property type="entry name" value="Acyl-CoA N-acyltransferases (Nat)"/>
    <property type="match status" value="1"/>
</dbReference>
<evidence type="ECO:0000313" key="5">
    <source>
        <dbReference type="EMBL" id="TDQ46788.1"/>
    </source>
</evidence>
<dbReference type="PANTHER" id="PTHR43877">
    <property type="entry name" value="AMINOALKYLPHOSPHONATE N-ACETYLTRANSFERASE-RELATED-RELATED"/>
    <property type="match status" value="1"/>
</dbReference>
<evidence type="ECO:0000256" key="2">
    <source>
        <dbReference type="ARBA" id="ARBA00023315"/>
    </source>
</evidence>
<dbReference type="RefSeq" id="WP_133591526.1">
    <property type="nucleotide sequence ID" value="NZ_CP037953.1"/>
</dbReference>
<dbReference type="OrthoDB" id="275336at2"/>
<dbReference type="InterPro" id="IPR050832">
    <property type="entry name" value="Bact_Acetyltransf"/>
</dbReference>
<evidence type="ECO:0000313" key="6">
    <source>
        <dbReference type="Proteomes" id="UP000295375"/>
    </source>
</evidence>
<dbReference type="Gene3D" id="3.40.630.30">
    <property type="match status" value="1"/>
</dbReference>
<dbReference type="PANTHER" id="PTHR43877:SF2">
    <property type="entry name" value="AMINOALKYLPHOSPHONATE N-ACETYLTRANSFERASE-RELATED"/>
    <property type="match status" value="1"/>
</dbReference>
<feature type="domain" description="N-acetyltransferase" evidence="4">
    <location>
        <begin position="33"/>
        <end position="189"/>
    </location>
</feature>
<gene>
    <name evidence="5" type="ORF">EV696_11243</name>
</gene>
<dbReference type="Pfam" id="PF00583">
    <property type="entry name" value="Acetyltransf_1"/>
    <property type="match status" value="1"/>
</dbReference>